<dbReference type="GO" id="GO:0016705">
    <property type="term" value="F:oxidoreductase activity, acting on paired donors, with incorporation or reduction of molecular oxygen"/>
    <property type="evidence" value="ECO:0007669"/>
    <property type="project" value="InterPro"/>
</dbReference>
<evidence type="ECO:0000256" key="8">
    <source>
        <dbReference type="SAM" id="Phobius"/>
    </source>
</evidence>
<keyword evidence="5 7" id="KW-0408">Iron</keyword>
<keyword evidence="10" id="KW-1185">Reference proteome</keyword>
<dbReference type="Gene3D" id="1.10.630.10">
    <property type="entry name" value="Cytochrome P450"/>
    <property type="match status" value="1"/>
</dbReference>
<evidence type="ECO:0000256" key="3">
    <source>
        <dbReference type="ARBA" id="ARBA00022723"/>
    </source>
</evidence>
<reference evidence="10" key="1">
    <citation type="journal article" date="2017" name="Nature">
        <title>The sunflower genome provides insights into oil metabolism, flowering and Asterid evolution.</title>
        <authorList>
            <person name="Badouin H."/>
            <person name="Gouzy J."/>
            <person name="Grassa C.J."/>
            <person name="Murat F."/>
            <person name="Staton S.E."/>
            <person name="Cottret L."/>
            <person name="Lelandais-Briere C."/>
            <person name="Owens G.L."/>
            <person name="Carrere S."/>
            <person name="Mayjonade B."/>
            <person name="Legrand L."/>
            <person name="Gill N."/>
            <person name="Kane N.C."/>
            <person name="Bowers J.E."/>
            <person name="Hubner S."/>
            <person name="Bellec A."/>
            <person name="Berard A."/>
            <person name="Berges H."/>
            <person name="Blanchet N."/>
            <person name="Boniface M.C."/>
            <person name="Brunel D."/>
            <person name="Catrice O."/>
            <person name="Chaidir N."/>
            <person name="Claudel C."/>
            <person name="Donnadieu C."/>
            <person name="Faraut T."/>
            <person name="Fievet G."/>
            <person name="Helmstetter N."/>
            <person name="King M."/>
            <person name="Knapp S.J."/>
            <person name="Lai Z."/>
            <person name="Le Paslier M.C."/>
            <person name="Lippi Y."/>
            <person name="Lorenzon L."/>
            <person name="Mandel J.R."/>
            <person name="Marage G."/>
            <person name="Marchand G."/>
            <person name="Marquand E."/>
            <person name="Bret-Mestries E."/>
            <person name="Morien E."/>
            <person name="Nambeesan S."/>
            <person name="Nguyen T."/>
            <person name="Pegot-Espagnet P."/>
            <person name="Pouilly N."/>
            <person name="Raftis F."/>
            <person name="Sallet E."/>
            <person name="Schiex T."/>
            <person name="Thomas J."/>
            <person name="Vandecasteele C."/>
            <person name="Vares D."/>
            <person name="Vear F."/>
            <person name="Vautrin S."/>
            <person name="Crespi M."/>
            <person name="Mangin B."/>
            <person name="Burke J.M."/>
            <person name="Salse J."/>
            <person name="Munos S."/>
            <person name="Vincourt P."/>
            <person name="Rieseberg L.H."/>
            <person name="Langlade N.B."/>
        </authorList>
    </citation>
    <scope>NUCLEOTIDE SEQUENCE [LARGE SCALE GENOMIC DNA]</scope>
    <source>
        <strain evidence="10">cv. SF193</strain>
    </source>
</reference>
<dbReference type="InterPro" id="IPR050651">
    <property type="entry name" value="Plant_Cytochrome_P450_Monoox"/>
</dbReference>
<keyword evidence="4" id="KW-0560">Oxidoreductase</keyword>
<feature type="binding site" description="axial binding residue" evidence="7">
    <location>
        <position position="482"/>
    </location>
    <ligand>
        <name>heme</name>
        <dbReference type="ChEBI" id="CHEBI:30413"/>
    </ligand>
    <ligandPart>
        <name>Fe</name>
        <dbReference type="ChEBI" id="CHEBI:18248"/>
    </ligandPart>
</feature>
<evidence type="ECO:0000313" key="9">
    <source>
        <dbReference type="EMBL" id="OTG27648.1"/>
    </source>
</evidence>
<feature type="transmembrane region" description="Helical" evidence="8">
    <location>
        <begin position="25"/>
        <end position="42"/>
    </location>
</feature>
<dbReference type="Pfam" id="PF00067">
    <property type="entry name" value="p450"/>
    <property type="match status" value="1"/>
</dbReference>
<keyword evidence="8" id="KW-1133">Transmembrane helix</keyword>
<evidence type="ECO:0000256" key="7">
    <source>
        <dbReference type="PIRSR" id="PIRSR602401-1"/>
    </source>
</evidence>
<evidence type="ECO:0000313" key="10">
    <source>
        <dbReference type="Proteomes" id="UP000215914"/>
    </source>
</evidence>
<dbReference type="SUPFAM" id="SSF48264">
    <property type="entry name" value="Cytochrome P450"/>
    <property type="match status" value="1"/>
</dbReference>
<dbReference type="FunFam" id="1.10.630.10:FF:000026">
    <property type="entry name" value="Cytochrome P450 82C4"/>
    <property type="match status" value="1"/>
</dbReference>
<name>A0A251UWD0_HELAN</name>
<dbReference type="OMA" id="ESSENCM"/>
<evidence type="ECO:0000256" key="5">
    <source>
        <dbReference type="ARBA" id="ARBA00023004"/>
    </source>
</evidence>
<evidence type="ECO:0000256" key="1">
    <source>
        <dbReference type="ARBA" id="ARBA00001971"/>
    </source>
</evidence>
<comment type="cofactor">
    <cofactor evidence="1 7">
        <name>heme</name>
        <dbReference type="ChEBI" id="CHEBI:30413"/>
    </cofactor>
</comment>
<keyword evidence="2 7" id="KW-0349">Heme</keyword>
<dbReference type="GO" id="GO:0020037">
    <property type="term" value="F:heme binding"/>
    <property type="evidence" value="ECO:0007669"/>
    <property type="project" value="InterPro"/>
</dbReference>
<dbReference type="CDD" id="cd20653">
    <property type="entry name" value="CYP81"/>
    <property type="match status" value="1"/>
</dbReference>
<accession>A0A251UWD0</accession>
<organism evidence="9 10">
    <name type="scientific">Helianthus annuus</name>
    <name type="common">Common sunflower</name>
    <dbReference type="NCBI Taxonomy" id="4232"/>
    <lineage>
        <taxon>Eukaryota</taxon>
        <taxon>Viridiplantae</taxon>
        <taxon>Streptophyta</taxon>
        <taxon>Embryophyta</taxon>
        <taxon>Tracheophyta</taxon>
        <taxon>Spermatophyta</taxon>
        <taxon>Magnoliopsida</taxon>
        <taxon>eudicotyledons</taxon>
        <taxon>Gunneridae</taxon>
        <taxon>Pentapetalae</taxon>
        <taxon>asterids</taxon>
        <taxon>campanulids</taxon>
        <taxon>Asterales</taxon>
        <taxon>Asteraceae</taxon>
        <taxon>Asteroideae</taxon>
        <taxon>Heliantheae alliance</taxon>
        <taxon>Heliantheae</taxon>
        <taxon>Helianthus</taxon>
    </lineage>
</organism>
<keyword evidence="6" id="KW-0503">Monooxygenase</keyword>
<evidence type="ECO:0000256" key="6">
    <source>
        <dbReference type="ARBA" id="ARBA00023033"/>
    </source>
</evidence>
<proteinExistence type="predicted"/>
<dbReference type="InterPro" id="IPR002401">
    <property type="entry name" value="Cyt_P450_E_grp-I"/>
</dbReference>
<protein>
    <submittedName>
        <fullName evidence="9">Putative cytochrome P450</fullName>
    </submittedName>
</protein>
<dbReference type="InterPro" id="IPR001128">
    <property type="entry name" value="Cyt_P450"/>
</dbReference>
<dbReference type="AlphaFoldDB" id="A0A251UWD0"/>
<dbReference type="PANTHER" id="PTHR47947:SF24">
    <property type="entry name" value="ISOFLAVONE 2'-HYDROXYLASE-LIKE"/>
    <property type="match status" value="1"/>
</dbReference>
<dbReference type="GO" id="GO:0005506">
    <property type="term" value="F:iron ion binding"/>
    <property type="evidence" value="ECO:0007669"/>
    <property type="project" value="InterPro"/>
</dbReference>
<dbReference type="GO" id="GO:0004497">
    <property type="term" value="F:monooxygenase activity"/>
    <property type="evidence" value="ECO:0000318"/>
    <property type="project" value="GO_Central"/>
</dbReference>
<gene>
    <name evidence="9" type="ORF">HannXRQ_Chr04g0102331</name>
</gene>
<dbReference type="InterPro" id="IPR036396">
    <property type="entry name" value="Cyt_P450_sf"/>
</dbReference>
<dbReference type="PRINTS" id="PR00385">
    <property type="entry name" value="P450"/>
</dbReference>
<sequence length="546" mass="62330">MYKINIDAYQKTPLTQHQKASNMEVPYLYISLLLLLASYLFTSHFRRKSANLPPTIFPTLPIIGHLYLLKPPIYRTLSDLSAKYGPVLLLQLGFRRVLLISSPSAAEECFTKNDIIFANRPHMLYGKFLANNYTSLVFSSYGENWRHLRRIASNEILSPGGLNGYCHMRIDKGKLMIRKLMMTSSSPVNMNSVFYELMLNVMMRMICGKWYFGVDIPEMLIIFGDDDDDDEAGGWVAGGGGGGGGEEGNRLREIIDETELFNSDSVIADYLPQLSWFGNRAEKRFIALQEKRDVFVQELIEQVRKSKGETKEKTMIEALLSLQESDPEYYTDQMIRSLVIVFLSAGTDTSVATMEWSLSLLLNHPQVLQNAQSEIDTKIGKDRLVEESDIAELPYIRWIMNETFRLYPVTPLLLPHESSEDCTIEGYNVPRGTMLLVNQWAIQNDPKLWTDPERFYPERFKGVEGTKVGFKLLPFGSGRRRCPEDGLAIRVFGPTLALLIQCFDWERLSEEMVDMKKGQGFTMHKAEPLVAKCKPRPEMQHLLAQL</sequence>
<dbReference type="STRING" id="4232.A0A251UWD0"/>
<dbReference type="PRINTS" id="PR00463">
    <property type="entry name" value="EP450I"/>
</dbReference>
<evidence type="ECO:0000256" key="2">
    <source>
        <dbReference type="ARBA" id="ARBA00022617"/>
    </source>
</evidence>
<dbReference type="PANTHER" id="PTHR47947">
    <property type="entry name" value="CYTOCHROME P450 82C3-RELATED"/>
    <property type="match status" value="1"/>
</dbReference>
<keyword evidence="8" id="KW-0472">Membrane</keyword>
<dbReference type="Proteomes" id="UP000215914">
    <property type="component" value="Chromosome 4"/>
</dbReference>
<keyword evidence="3 7" id="KW-0479">Metal-binding</keyword>
<keyword evidence="8" id="KW-0812">Transmembrane</keyword>
<dbReference type="EMBL" id="CM007893">
    <property type="protein sequence ID" value="OTG27648.1"/>
    <property type="molecule type" value="Genomic_DNA"/>
</dbReference>
<evidence type="ECO:0000256" key="4">
    <source>
        <dbReference type="ARBA" id="ARBA00023002"/>
    </source>
</evidence>
<dbReference type="InParanoid" id="A0A251UWD0"/>